<organism evidence="2 3">
    <name type="scientific">Methylocapsa polymorpha</name>
    <dbReference type="NCBI Taxonomy" id="3080828"/>
    <lineage>
        <taxon>Bacteria</taxon>
        <taxon>Pseudomonadati</taxon>
        <taxon>Pseudomonadota</taxon>
        <taxon>Alphaproteobacteria</taxon>
        <taxon>Hyphomicrobiales</taxon>
        <taxon>Beijerinckiaceae</taxon>
        <taxon>Methylocapsa</taxon>
    </lineage>
</organism>
<gene>
    <name evidence="2" type="ORF">RZS28_19930</name>
</gene>
<reference evidence="2 3" key="1">
    <citation type="submission" date="2023-10" db="EMBL/GenBank/DDBJ databases">
        <title>Novel methanotroph of the genus Methylocapsa from a subarctic wetland.</title>
        <authorList>
            <person name="Belova S.E."/>
            <person name="Oshkin I.Y."/>
            <person name="Miroshnikov K."/>
            <person name="Dedysh S.N."/>
        </authorList>
    </citation>
    <scope>NUCLEOTIDE SEQUENCE [LARGE SCALE GENOMIC DNA]</scope>
    <source>
        <strain evidence="2 3">RX1</strain>
        <plasmid evidence="2 3">pRX1</plasmid>
    </source>
</reference>
<geneLocation type="plasmid" evidence="2 3">
    <name>pRX1</name>
</geneLocation>
<feature type="domain" description="DUF6927" evidence="1">
    <location>
        <begin position="108"/>
        <end position="185"/>
    </location>
</feature>
<dbReference type="InterPro" id="IPR053845">
    <property type="entry name" value="DUF6927"/>
</dbReference>
<dbReference type="RefSeq" id="WP_318655143.1">
    <property type="nucleotide sequence ID" value="NZ_CP136863.1"/>
</dbReference>
<evidence type="ECO:0000313" key="2">
    <source>
        <dbReference type="EMBL" id="WOJ91715.1"/>
    </source>
</evidence>
<dbReference type="Proteomes" id="UP001626536">
    <property type="component" value="Plasmid pRX1"/>
</dbReference>
<keyword evidence="2" id="KW-0614">Plasmid</keyword>
<evidence type="ECO:0000313" key="3">
    <source>
        <dbReference type="Proteomes" id="UP001626536"/>
    </source>
</evidence>
<sequence length="195" mass="21931">MGWLFQNDMLRSQTPAEYITQHFSSETDTHKAIVLATATVHGTIYTAIRNEIKTSSVAYVFCGVFLFKNNKRDGFGYKDIDETMGPCEVDCPDRIMRLLSPVEDIPSPGYAAQWRAEVAAAKLRHAKARKQAKSFSPGDTIRLSHPAHFRKSGIAADTFKFIEYRKSTPIFHPVSYPHFLCRLTRATLATASIQT</sequence>
<dbReference type="Pfam" id="PF21992">
    <property type="entry name" value="DUF6927"/>
    <property type="match status" value="1"/>
</dbReference>
<keyword evidence="3" id="KW-1185">Reference proteome</keyword>
<evidence type="ECO:0000259" key="1">
    <source>
        <dbReference type="Pfam" id="PF21992"/>
    </source>
</evidence>
<protein>
    <recommendedName>
        <fullName evidence="1">DUF6927 domain-containing protein</fullName>
    </recommendedName>
</protein>
<proteinExistence type="predicted"/>
<name>A0ABZ0HXY6_9HYPH</name>
<dbReference type="EMBL" id="CP136863">
    <property type="protein sequence ID" value="WOJ91715.1"/>
    <property type="molecule type" value="Genomic_DNA"/>
</dbReference>
<accession>A0ABZ0HXY6</accession>